<evidence type="ECO:0000256" key="7">
    <source>
        <dbReference type="SAM" id="Phobius"/>
    </source>
</evidence>
<comment type="subcellular location">
    <subcellularLocation>
        <location evidence="1">Cell inner membrane</location>
        <topology evidence="1">Multi-pass membrane protein</topology>
    </subcellularLocation>
</comment>
<dbReference type="PANTHER" id="PTHR33362:SF2">
    <property type="entry name" value="TRAP TRANSPORTER LARGE PERMEASE PROTEIN"/>
    <property type="match status" value="1"/>
</dbReference>
<keyword evidence="2" id="KW-1003">Cell membrane</keyword>
<feature type="transmembrane region" description="Helical" evidence="7">
    <location>
        <begin position="129"/>
        <end position="147"/>
    </location>
</feature>
<feature type="transmembrane region" description="Helical" evidence="7">
    <location>
        <begin position="89"/>
        <end position="117"/>
    </location>
</feature>
<accession>W4QJJ2</accession>
<feature type="domain" description="TRAP C4-dicarboxylate transport system permease DctM subunit" evidence="8">
    <location>
        <begin position="2"/>
        <end position="150"/>
    </location>
</feature>
<proteinExistence type="predicted"/>
<dbReference type="Proteomes" id="UP000018895">
    <property type="component" value="Unassembled WGS sequence"/>
</dbReference>
<protein>
    <submittedName>
        <fullName evidence="9">TRAP-type C4-dicarboxylate transport system</fullName>
    </submittedName>
</protein>
<dbReference type="GO" id="GO:0022857">
    <property type="term" value="F:transmembrane transporter activity"/>
    <property type="evidence" value="ECO:0007669"/>
    <property type="project" value="TreeGrafter"/>
</dbReference>
<evidence type="ECO:0000259" key="8">
    <source>
        <dbReference type="Pfam" id="PF06808"/>
    </source>
</evidence>
<keyword evidence="10" id="KW-1185">Reference proteome</keyword>
<dbReference type="STRING" id="1236971.JCM9152_3295"/>
<dbReference type="GO" id="GO:0005886">
    <property type="term" value="C:plasma membrane"/>
    <property type="evidence" value="ECO:0007669"/>
    <property type="project" value="UniProtKB-SubCell"/>
</dbReference>
<dbReference type="EMBL" id="BAUU01000024">
    <property type="protein sequence ID" value="GAE31803.1"/>
    <property type="molecule type" value="Genomic_DNA"/>
</dbReference>
<name>W4QJJ2_9BACI</name>
<dbReference type="Pfam" id="PF06808">
    <property type="entry name" value="DctM"/>
    <property type="match status" value="1"/>
</dbReference>
<organism evidence="9 10">
    <name type="scientific">Halalkalibacter hemicellulosilyticusJCM 9152</name>
    <dbReference type="NCBI Taxonomy" id="1236971"/>
    <lineage>
        <taxon>Bacteria</taxon>
        <taxon>Bacillati</taxon>
        <taxon>Bacillota</taxon>
        <taxon>Bacilli</taxon>
        <taxon>Bacillales</taxon>
        <taxon>Bacillaceae</taxon>
        <taxon>Halalkalibacter</taxon>
    </lineage>
</organism>
<evidence type="ECO:0000256" key="4">
    <source>
        <dbReference type="ARBA" id="ARBA00022692"/>
    </source>
</evidence>
<feature type="transmembrane region" description="Helical" evidence="7">
    <location>
        <begin position="47"/>
        <end position="77"/>
    </location>
</feature>
<keyword evidence="5 7" id="KW-1133">Transmembrane helix</keyword>
<comment type="caution">
    <text evidence="9">The sequence shown here is derived from an EMBL/GenBank/DDBJ whole genome shotgun (WGS) entry which is preliminary data.</text>
</comment>
<dbReference type="InterPro" id="IPR010656">
    <property type="entry name" value="DctM"/>
</dbReference>
<keyword evidence="4 7" id="KW-0812">Transmembrane</keyword>
<dbReference type="PANTHER" id="PTHR33362">
    <property type="entry name" value="SIALIC ACID TRAP TRANSPORTER PERMEASE PROTEIN SIAT-RELATED"/>
    <property type="match status" value="1"/>
</dbReference>
<evidence type="ECO:0000313" key="9">
    <source>
        <dbReference type="EMBL" id="GAE31803.1"/>
    </source>
</evidence>
<evidence type="ECO:0000256" key="2">
    <source>
        <dbReference type="ARBA" id="ARBA00022475"/>
    </source>
</evidence>
<evidence type="ECO:0000256" key="1">
    <source>
        <dbReference type="ARBA" id="ARBA00004429"/>
    </source>
</evidence>
<evidence type="ECO:0000256" key="6">
    <source>
        <dbReference type="ARBA" id="ARBA00023136"/>
    </source>
</evidence>
<keyword evidence="3" id="KW-0997">Cell inner membrane</keyword>
<dbReference type="InterPro" id="IPR004681">
    <property type="entry name" value="TRAP_DctM"/>
</dbReference>
<sequence>MFSNAALTTSVILIITGTATFFGRLLSIERIPDMVATTLTSMTDNRILLLLLINVFLILVGTFMDVIASIIILTPILLPVALEIGVDPIHFGIILVVNLAIALITPPIGGSLFVGIGISRLSVWEISKAIVPMFLLMILALFIVTYLPQINVFLP</sequence>
<evidence type="ECO:0000256" key="5">
    <source>
        <dbReference type="ARBA" id="ARBA00022989"/>
    </source>
</evidence>
<keyword evidence="6 7" id="KW-0472">Membrane</keyword>
<gene>
    <name evidence="9" type="ORF">JCM9152_3295</name>
</gene>
<evidence type="ECO:0000313" key="10">
    <source>
        <dbReference type="Proteomes" id="UP000018895"/>
    </source>
</evidence>
<dbReference type="AlphaFoldDB" id="W4QJJ2"/>
<evidence type="ECO:0000256" key="3">
    <source>
        <dbReference type="ARBA" id="ARBA00022519"/>
    </source>
</evidence>
<reference evidence="9" key="1">
    <citation type="journal article" date="2014" name="Genome Announc.">
        <title>Draft Genome Sequences of Three Alkaliphilic Bacillus Strains, Bacillus wakoensis JCM 9140T, Bacillus akibai JCM 9157T, and Bacillus hemicellulosilyticus JCM 9152T.</title>
        <authorList>
            <person name="Yuki M."/>
            <person name="Oshima K."/>
            <person name="Suda W."/>
            <person name="Oshida Y."/>
            <person name="Kitamura K."/>
            <person name="Iida T."/>
            <person name="Hattori M."/>
            <person name="Ohkuma M."/>
        </authorList>
    </citation>
    <scope>NUCLEOTIDE SEQUENCE [LARGE SCALE GENOMIC DNA]</scope>
    <source>
        <strain evidence="9">JCM 9152</strain>
    </source>
</reference>
<feature type="transmembrane region" description="Helical" evidence="7">
    <location>
        <begin position="6"/>
        <end position="26"/>
    </location>
</feature>